<organism evidence="1 2">
    <name type="scientific">Paucilactobacillus oligofermentans DSM 15707 = LMG 22743</name>
    <dbReference type="NCBI Taxonomy" id="1423778"/>
    <lineage>
        <taxon>Bacteria</taxon>
        <taxon>Bacillati</taxon>
        <taxon>Bacillota</taxon>
        <taxon>Bacilli</taxon>
        <taxon>Lactobacillales</taxon>
        <taxon>Lactobacillaceae</taxon>
        <taxon>Paucilactobacillus</taxon>
    </lineage>
</organism>
<dbReference type="Proteomes" id="UP000051697">
    <property type="component" value="Unassembled WGS sequence"/>
</dbReference>
<dbReference type="SUPFAM" id="SSF54171">
    <property type="entry name" value="DNA-binding domain"/>
    <property type="match status" value="1"/>
</dbReference>
<gene>
    <name evidence="1" type="ORF">FC70_GL000657</name>
</gene>
<protein>
    <recommendedName>
        <fullName evidence="3">AP2/ERF domain-containing protein</fullName>
    </recommendedName>
</protein>
<dbReference type="AlphaFoldDB" id="A0A0R1RQ20"/>
<evidence type="ECO:0000313" key="2">
    <source>
        <dbReference type="Proteomes" id="UP000051697"/>
    </source>
</evidence>
<dbReference type="InterPro" id="IPR016177">
    <property type="entry name" value="DNA-bd_dom_sf"/>
</dbReference>
<reference evidence="1 2" key="1">
    <citation type="journal article" date="2015" name="Genome Announc.">
        <title>Expanding the biotechnology potential of lactobacilli through comparative genomics of 213 strains and associated genera.</title>
        <authorList>
            <person name="Sun Z."/>
            <person name="Harris H.M."/>
            <person name="McCann A."/>
            <person name="Guo C."/>
            <person name="Argimon S."/>
            <person name="Zhang W."/>
            <person name="Yang X."/>
            <person name="Jeffery I.B."/>
            <person name="Cooney J.C."/>
            <person name="Kagawa T.F."/>
            <person name="Liu W."/>
            <person name="Song Y."/>
            <person name="Salvetti E."/>
            <person name="Wrobel A."/>
            <person name="Rasinkangas P."/>
            <person name="Parkhill J."/>
            <person name="Rea M.C."/>
            <person name="O'Sullivan O."/>
            <person name="Ritari J."/>
            <person name="Douillard F.P."/>
            <person name="Paul Ross R."/>
            <person name="Yang R."/>
            <person name="Briner A.E."/>
            <person name="Felis G.E."/>
            <person name="de Vos W.M."/>
            <person name="Barrangou R."/>
            <person name="Klaenhammer T.R."/>
            <person name="Caufield P.W."/>
            <person name="Cui Y."/>
            <person name="Zhang H."/>
            <person name="O'Toole P.W."/>
        </authorList>
    </citation>
    <scope>NUCLEOTIDE SEQUENCE [LARGE SCALE GENOMIC DNA]</scope>
    <source>
        <strain evidence="1 2">DSM 15707</strain>
    </source>
</reference>
<dbReference type="STRING" id="1423778.FC70_GL000657"/>
<dbReference type="GO" id="GO:0003677">
    <property type="term" value="F:DNA binding"/>
    <property type="evidence" value="ECO:0007669"/>
    <property type="project" value="InterPro"/>
</dbReference>
<dbReference type="EMBL" id="AZFE01000030">
    <property type="protein sequence ID" value="KRL56069.1"/>
    <property type="molecule type" value="Genomic_DNA"/>
</dbReference>
<proteinExistence type="predicted"/>
<accession>A0A0R1RQ20</accession>
<name>A0A0R1RQ20_9LACO</name>
<evidence type="ECO:0008006" key="3">
    <source>
        <dbReference type="Google" id="ProtNLM"/>
    </source>
</evidence>
<keyword evidence="2" id="KW-1185">Reference proteome</keyword>
<sequence length="170" mass="18860">MVVFVMTIDITGQKFGRLVAIERHGRAKNGNALWLCQCCCGNTTIVESYGLRHGTTRSCGCLRSETSSQAIKTNKKTAINIGNKNNLWTADGVPVSSISLSKRNHSGVTGVTYLVDTDSWQARMMVKGRYVLLKSFATFQEAVTARKIVEQQYFGSNLQQNMTEKNPFNL</sequence>
<comment type="caution">
    <text evidence="1">The sequence shown here is derived from an EMBL/GenBank/DDBJ whole genome shotgun (WGS) entry which is preliminary data.</text>
</comment>
<dbReference type="PATRIC" id="fig|1423778.4.peg.685"/>
<evidence type="ECO:0000313" key="1">
    <source>
        <dbReference type="EMBL" id="KRL56069.1"/>
    </source>
</evidence>